<keyword evidence="3" id="KW-1185">Reference proteome</keyword>
<evidence type="ECO:0000259" key="1">
    <source>
        <dbReference type="SMART" id="SM00953"/>
    </source>
</evidence>
<proteinExistence type="predicted"/>
<dbReference type="InterPro" id="IPR041206">
    <property type="entry name" value="HEPN/RES_NTD1"/>
</dbReference>
<accession>A0ABQ6Q009</accession>
<dbReference type="InterPro" id="IPR014914">
    <property type="entry name" value="RES_dom"/>
</dbReference>
<dbReference type="SMART" id="SM00953">
    <property type="entry name" value="RES"/>
    <property type="match status" value="1"/>
</dbReference>
<organism evidence="2 3">
    <name type="scientific">Algoriphagus taiwanensis</name>
    <dbReference type="NCBI Taxonomy" id="1445656"/>
    <lineage>
        <taxon>Bacteria</taxon>
        <taxon>Pseudomonadati</taxon>
        <taxon>Bacteroidota</taxon>
        <taxon>Cytophagia</taxon>
        <taxon>Cytophagales</taxon>
        <taxon>Cyclobacteriaceae</taxon>
        <taxon>Algoriphagus</taxon>
    </lineage>
</organism>
<evidence type="ECO:0000313" key="3">
    <source>
        <dbReference type="Proteomes" id="UP001307705"/>
    </source>
</evidence>
<sequence>MGDFFESRSKSRYSRYFFCEEHVYDQNLVDIIKKHGRPHGECAICGKVEEGWNFENPFFIDFEVFFQKIKKCIEFEFGDAGDILTYDSEEKELIGSFWTTRELIEDLCENSCDEELVEWIIDAFGESEVWAHRETFSDFKESEELFYTWSSFSNLVKNKVRFLFFDFEENHRYGFPNKPFRVLKEIGDYILDQKMFTTYPGIGDLFNQNPKIFRARPHEKKEDVISWKDICSPPSKSAKSNRFSPEGISMFYSADSAETAIKEVYSWRRLDGFISIAEFKTSRPLLLVDLRSPRIIGFFDEQNIHKRQASFFIKKFVEEITKPIDYDNQIDSIEYVPSQIVTEYFRFFLTKSGPNIDGIVYKSSKNPGKDCYVFFADSEACSEEGEEHKENHLLLMKKNSIKTQRVKDLFEIRFFSNDH</sequence>
<name>A0ABQ6Q009_9BACT</name>
<feature type="domain" description="RES" evidence="1">
    <location>
        <begin position="233"/>
        <end position="385"/>
    </location>
</feature>
<protein>
    <recommendedName>
        <fullName evidence="1">RES domain-containing protein</fullName>
    </recommendedName>
</protein>
<evidence type="ECO:0000313" key="2">
    <source>
        <dbReference type="EMBL" id="GMQ33512.1"/>
    </source>
</evidence>
<dbReference type="RefSeq" id="WP_338228308.1">
    <property type="nucleotide sequence ID" value="NZ_BTPE01000005.1"/>
</dbReference>
<dbReference type="Pfam" id="PF18870">
    <property type="entry name" value="HEPN_RES_NTD1"/>
    <property type="match status" value="1"/>
</dbReference>
<dbReference type="EMBL" id="BTPE01000005">
    <property type="protein sequence ID" value="GMQ33512.1"/>
    <property type="molecule type" value="Genomic_DNA"/>
</dbReference>
<gene>
    <name evidence="2" type="ORF">Ataiwa_17840</name>
</gene>
<dbReference type="Pfam" id="PF08808">
    <property type="entry name" value="RES"/>
    <property type="match status" value="1"/>
</dbReference>
<dbReference type="Proteomes" id="UP001307705">
    <property type="component" value="Unassembled WGS sequence"/>
</dbReference>
<comment type="caution">
    <text evidence="2">The sequence shown here is derived from an EMBL/GenBank/DDBJ whole genome shotgun (WGS) entry which is preliminary data.</text>
</comment>
<reference evidence="2 3" key="1">
    <citation type="submission" date="2023-08" db="EMBL/GenBank/DDBJ databases">
        <title>Draft genome sequence of Algoriphagus taiwanensis.</title>
        <authorList>
            <person name="Takatani N."/>
            <person name="Hosokawa M."/>
            <person name="Sawabe T."/>
        </authorList>
    </citation>
    <scope>NUCLEOTIDE SEQUENCE [LARGE SCALE GENOMIC DNA]</scope>
    <source>
        <strain evidence="2 3">JCM 19755</strain>
    </source>
</reference>